<accession>A0A8X6LTH2</accession>
<dbReference type="AlphaFoldDB" id="A0A8X6LTH2"/>
<keyword evidence="3" id="KW-1185">Reference proteome</keyword>
<evidence type="ECO:0000313" key="2">
    <source>
        <dbReference type="EMBL" id="GFR22376.1"/>
    </source>
</evidence>
<organism evidence="2 3">
    <name type="scientific">Trichonephila clavata</name>
    <name type="common">Joro spider</name>
    <name type="synonym">Nephila clavata</name>
    <dbReference type="NCBI Taxonomy" id="2740835"/>
    <lineage>
        <taxon>Eukaryota</taxon>
        <taxon>Metazoa</taxon>
        <taxon>Ecdysozoa</taxon>
        <taxon>Arthropoda</taxon>
        <taxon>Chelicerata</taxon>
        <taxon>Arachnida</taxon>
        <taxon>Araneae</taxon>
        <taxon>Araneomorphae</taxon>
        <taxon>Entelegynae</taxon>
        <taxon>Araneoidea</taxon>
        <taxon>Nephilidae</taxon>
        <taxon>Trichonephila</taxon>
    </lineage>
</organism>
<sequence>MLDVLIVTCVPSPSLHGVLPASFEQSSSTILNPSNDLTRLNVTYACLLANSAGLRYTTACSTVHPCILWTVQAQHSISGSCVRSIVP</sequence>
<name>A0A8X6LTH2_TRICU</name>
<dbReference type="EMBL" id="BMAO01008301">
    <property type="protein sequence ID" value="GFR22376.1"/>
    <property type="molecule type" value="Genomic_DNA"/>
</dbReference>
<dbReference type="EMBL" id="BMAO01006736">
    <property type="protein sequence ID" value="GFR11008.1"/>
    <property type="molecule type" value="Genomic_DNA"/>
</dbReference>
<gene>
    <name evidence="2" type="primary">AVEN_160792_1</name>
    <name evidence="1" type="ORF">TNCT_53541</name>
    <name evidence="2" type="ORF">TNCT_562361</name>
</gene>
<evidence type="ECO:0000313" key="3">
    <source>
        <dbReference type="Proteomes" id="UP000887116"/>
    </source>
</evidence>
<evidence type="ECO:0000313" key="1">
    <source>
        <dbReference type="EMBL" id="GFR11008.1"/>
    </source>
</evidence>
<dbReference type="OrthoDB" id="6434142at2759"/>
<dbReference type="Proteomes" id="UP000887116">
    <property type="component" value="Unassembled WGS sequence"/>
</dbReference>
<comment type="caution">
    <text evidence="2">The sequence shown here is derived from an EMBL/GenBank/DDBJ whole genome shotgun (WGS) entry which is preliminary data.</text>
</comment>
<proteinExistence type="predicted"/>
<reference evidence="2" key="1">
    <citation type="submission" date="2020-07" db="EMBL/GenBank/DDBJ databases">
        <title>Multicomponent nature underlies the extraordinary mechanical properties of spider dragline silk.</title>
        <authorList>
            <person name="Kono N."/>
            <person name="Nakamura H."/>
            <person name="Mori M."/>
            <person name="Yoshida Y."/>
            <person name="Ohtoshi R."/>
            <person name="Malay A.D."/>
            <person name="Moran D.A.P."/>
            <person name="Tomita M."/>
            <person name="Numata K."/>
            <person name="Arakawa K."/>
        </authorList>
    </citation>
    <scope>NUCLEOTIDE SEQUENCE</scope>
</reference>
<protein>
    <submittedName>
        <fullName evidence="2">Uncharacterized protein</fullName>
    </submittedName>
</protein>